<dbReference type="Pfam" id="PF04542">
    <property type="entry name" value="Sigma70_r2"/>
    <property type="match status" value="1"/>
</dbReference>
<keyword evidence="9" id="KW-1185">Reference proteome</keyword>
<proteinExistence type="inferred from homology"/>
<dbReference type="Pfam" id="PF08281">
    <property type="entry name" value="Sigma70_r4_2"/>
    <property type="match status" value="1"/>
</dbReference>
<dbReference type="SUPFAM" id="SSF88659">
    <property type="entry name" value="Sigma3 and sigma4 domains of RNA polymerase sigma factors"/>
    <property type="match status" value="1"/>
</dbReference>
<evidence type="ECO:0000256" key="3">
    <source>
        <dbReference type="ARBA" id="ARBA00023082"/>
    </source>
</evidence>
<feature type="domain" description="RNA polymerase sigma factor 70 region 4 type 2" evidence="7">
    <location>
        <begin position="111"/>
        <end position="163"/>
    </location>
</feature>
<comment type="similarity">
    <text evidence="1">Belongs to the sigma-70 factor family. ECF subfamily.</text>
</comment>
<dbReference type="AlphaFoldDB" id="A0A4Q7X6W3"/>
<accession>A0A4Q7X6W3</accession>
<gene>
    <name evidence="8" type="ORF">EV645_0876</name>
</gene>
<dbReference type="InterPro" id="IPR014284">
    <property type="entry name" value="RNA_pol_sigma-70_dom"/>
</dbReference>
<dbReference type="SUPFAM" id="SSF88946">
    <property type="entry name" value="Sigma2 domain of RNA polymerase sigma factors"/>
    <property type="match status" value="1"/>
</dbReference>
<sequence>MTGEPVGGVTAPPGDGAGFAQWVRPHLVAMSRLAARLAVGADRDDIVQEALARAWSKRSQYDASRGTPSAWLLAITADQARKAVRRTRPNLSLIEAPDAAPVSRPDLDARMDVDHAIMSLSDRQRLAVDCYYFADLSIADTAAVMGCSEGTVKSTLSDARSRLRTLLEVTE</sequence>
<dbReference type="EMBL" id="SHKR01000011">
    <property type="protein sequence ID" value="RZU18678.1"/>
    <property type="molecule type" value="Genomic_DNA"/>
</dbReference>
<dbReference type="GO" id="GO:0003677">
    <property type="term" value="F:DNA binding"/>
    <property type="evidence" value="ECO:0007669"/>
    <property type="project" value="UniProtKB-KW"/>
</dbReference>
<evidence type="ECO:0000256" key="5">
    <source>
        <dbReference type="ARBA" id="ARBA00023163"/>
    </source>
</evidence>
<dbReference type="Gene3D" id="1.10.1740.10">
    <property type="match status" value="1"/>
</dbReference>
<evidence type="ECO:0000313" key="9">
    <source>
        <dbReference type="Proteomes" id="UP000292027"/>
    </source>
</evidence>
<name>A0A4Q7X6W3_9ACTN</name>
<dbReference type="InterPro" id="IPR013249">
    <property type="entry name" value="RNA_pol_sigma70_r4_t2"/>
</dbReference>
<evidence type="ECO:0000256" key="4">
    <source>
        <dbReference type="ARBA" id="ARBA00023125"/>
    </source>
</evidence>
<dbReference type="Gene3D" id="1.10.10.10">
    <property type="entry name" value="Winged helix-like DNA-binding domain superfamily/Winged helix DNA-binding domain"/>
    <property type="match status" value="1"/>
</dbReference>
<dbReference type="CDD" id="cd06171">
    <property type="entry name" value="Sigma70_r4"/>
    <property type="match status" value="1"/>
</dbReference>
<reference evidence="8 9" key="1">
    <citation type="journal article" date="2015" name="Stand. Genomic Sci.">
        <title>Genomic Encyclopedia of Bacterial and Archaeal Type Strains, Phase III: the genomes of soil and plant-associated and newly described type strains.</title>
        <authorList>
            <person name="Whitman W.B."/>
            <person name="Woyke T."/>
            <person name="Klenk H.P."/>
            <person name="Zhou Y."/>
            <person name="Lilburn T.G."/>
            <person name="Beck B.J."/>
            <person name="De Vos P."/>
            <person name="Vandamme P."/>
            <person name="Eisen J.A."/>
            <person name="Garrity G."/>
            <person name="Hugenholtz P."/>
            <person name="Kyrpides N.C."/>
        </authorList>
    </citation>
    <scope>NUCLEOTIDE SEQUENCE [LARGE SCALE GENOMIC DNA]</scope>
    <source>
        <strain evidence="8 9">VKM Ac-2540</strain>
    </source>
</reference>
<keyword evidence="4" id="KW-0238">DNA-binding</keyword>
<dbReference type="GO" id="GO:0006352">
    <property type="term" value="P:DNA-templated transcription initiation"/>
    <property type="evidence" value="ECO:0007669"/>
    <property type="project" value="InterPro"/>
</dbReference>
<organism evidence="8 9">
    <name type="scientific">Kribbella rubisoli</name>
    <dbReference type="NCBI Taxonomy" id="3075929"/>
    <lineage>
        <taxon>Bacteria</taxon>
        <taxon>Bacillati</taxon>
        <taxon>Actinomycetota</taxon>
        <taxon>Actinomycetes</taxon>
        <taxon>Propionibacteriales</taxon>
        <taxon>Kribbellaceae</taxon>
        <taxon>Kribbella</taxon>
    </lineage>
</organism>
<dbReference type="PANTHER" id="PTHR43133:SF8">
    <property type="entry name" value="RNA POLYMERASE SIGMA FACTOR HI_1459-RELATED"/>
    <property type="match status" value="1"/>
</dbReference>
<evidence type="ECO:0000313" key="8">
    <source>
        <dbReference type="EMBL" id="RZU18678.1"/>
    </source>
</evidence>
<dbReference type="InterPro" id="IPR013325">
    <property type="entry name" value="RNA_pol_sigma_r2"/>
</dbReference>
<keyword evidence="2" id="KW-0805">Transcription regulation</keyword>
<comment type="caution">
    <text evidence="8">The sequence shown here is derived from an EMBL/GenBank/DDBJ whole genome shotgun (WGS) entry which is preliminary data.</text>
</comment>
<dbReference type="InterPro" id="IPR013324">
    <property type="entry name" value="RNA_pol_sigma_r3/r4-like"/>
</dbReference>
<dbReference type="Proteomes" id="UP000292027">
    <property type="component" value="Unassembled WGS sequence"/>
</dbReference>
<evidence type="ECO:0000256" key="1">
    <source>
        <dbReference type="ARBA" id="ARBA00010641"/>
    </source>
</evidence>
<dbReference type="GO" id="GO:0016987">
    <property type="term" value="F:sigma factor activity"/>
    <property type="evidence" value="ECO:0007669"/>
    <property type="project" value="UniProtKB-KW"/>
</dbReference>
<feature type="domain" description="RNA polymerase sigma-70 region 2" evidence="6">
    <location>
        <begin position="27"/>
        <end position="88"/>
    </location>
</feature>
<keyword evidence="5" id="KW-0804">Transcription</keyword>
<dbReference type="InterPro" id="IPR036388">
    <property type="entry name" value="WH-like_DNA-bd_sf"/>
</dbReference>
<dbReference type="InterPro" id="IPR039425">
    <property type="entry name" value="RNA_pol_sigma-70-like"/>
</dbReference>
<evidence type="ECO:0000259" key="6">
    <source>
        <dbReference type="Pfam" id="PF04542"/>
    </source>
</evidence>
<dbReference type="InterPro" id="IPR007627">
    <property type="entry name" value="RNA_pol_sigma70_r2"/>
</dbReference>
<evidence type="ECO:0000256" key="2">
    <source>
        <dbReference type="ARBA" id="ARBA00023015"/>
    </source>
</evidence>
<protein>
    <submittedName>
        <fullName evidence="8">RNA polymerase sigma-70 factor (ECF subfamily)</fullName>
    </submittedName>
</protein>
<evidence type="ECO:0000259" key="7">
    <source>
        <dbReference type="Pfam" id="PF08281"/>
    </source>
</evidence>
<dbReference type="NCBIfam" id="TIGR02937">
    <property type="entry name" value="sigma70-ECF"/>
    <property type="match status" value="1"/>
</dbReference>
<dbReference type="PANTHER" id="PTHR43133">
    <property type="entry name" value="RNA POLYMERASE ECF-TYPE SIGMA FACTO"/>
    <property type="match status" value="1"/>
</dbReference>
<keyword evidence="3" id="KW-0731">Sigma factor</keyword>